<dbReference type="Proteomes" id="UP000076078">
    <property type="component" value="Unassembled WGS sequence"/>
</dbReference>
<dbReference type="Pfam" id="PF19432">
    <property type="entry name" value="RME-8_N"/>
    <property type="match status" value="2"/>
</dbReference>
<dbReference type="FunCoup" id="A0A151ZJ80">
    <property type="interactions" value="339"/>
</dbReference>
<feature type="region of interest" description="Disordered" evidence="1">
    <location>
        <begin position="1528"/>
        <end position="1580"/>
    </location>
</feature>
<reference evidence="3 4" key="1">
    <citation type="submission" date="2015-12" db="EMBL/GenBank/DDBJ databases">
        <title>Dictyostelia acquired genes for synthesis and detection of signals that induce cell-type specialization by lateral gene transfer from prokaryotes.</title>
        <authorList>
            <person name="Gloeckner G."/>
            <person name="Schaap P."/>
        </authorList>
    </citation>
    <scope>NUCLEOTIDE SEQUENCE [LARGE SCALE GENOMIC DNA]</scope>
    <source>
        <strain evidence="3 4">TK</strain>
    </source>
</reference>
<proteinExistence type="predicted"/>
<sequence length="2569" mass="289759">MSLQSNQSNSIDEFISAHHRSLSLWYTIKHSWKKKKRFMSIDPINLTTHDVSTWENTNQWSWESGIADVSPSDKYPDQVVIITKKDGKKKDTLNFECENRLELLTDLQRSLSVVRAAEKQGKSVDQINYRHLGRTGYVYEMSLRELMTGLYKSYNAKKLKRGGVWLDVQLTVCSCSIEETDNPMNKEEGRVRIRSTYFYKDLVRIESLSDNPNAFLFYHQENPSVATDLFIIGDPKFLENVVTFSKKYLGHEIKYQKSQSSLQDYPSHREKRHGKDDDESLVSIIDFMVNKISNRHSNGVSRLLTLSTTKLVERDLSNYTIITTRSYTTIVCLVRYDTDSQKLSIQYKDGSLRTYTSSSRDALIASILDFCRSVGNNNSTVFSSQVIRGMKITPHHIIPNEEIQESYIRLFENKAFDFENLSISQITLCLDGFISNIPYSGLSNNFSEKNGKVVLNAIQKILSGLKISNSSGSSKDSAKEDDKSEIELISVVLQMLRRVVATRVGFELFTHFPHCKIPLINLLKRSIQCIDDTIAYYALDLLIALIQPAFEGEYEPGQCQVNKRELFMSIDLNKTIFELIQKHSSAGTGALVLSSSIELLTLLICDPYSETTDSTIFNDILSRVGQLGRDLFKLFTHQCPAISKNAGMLMQVVINEGEEDMAKQMQIVALVEGAIIRHLHDSLFLKVLPNQTTPTNIRNQAKKEMSKLLVGLWTAENKTCRQLLDRVFPRGLVQYLDTTEEAPKQDLLEEKKETTGPRQIKLGVFANWRMKNIQKTRQLMAKATSRVRKDTKPLKAYNWAMFYYQFQQDHRDANLIWNHITREELRESMDNEIRLFQQEQESAGREVIAWNDEDFEVPYPSLKKEITVGGYYVSLLVDGTSKGIKLTNPGLFFNELWQNFLLNESPEQKSLCLRAMTLVFTHYHTHNTMTHPFSNLSHLIDLLENTFDVILRDRLLLFVRSLLQIRSNAKLFIDNRGIYRLLDLITIIHTHYTYAEEGKLGQEWYYAVDVVDANNPNNIQQQRCGPVSRGELLELLNQKKITRNTKCWAQGSEKWKTIATVPELRWTILAGATHGNVGGVLPKSELGSVILDILNALCSFRPTRHPLTGTVIRPLPRVKRIICEPLNLPRVVQVLLSGHDMLVEKACILLGSLLGDNQLVTSKFYLTGAFFFMMLYPNSNILPMVKLLQLIHNKQQIISSEESRRSILAPLLPEALICFLENYTPENFASKFLSDNDDPETIWNSAMRKIMREKIELHLASFPQRLHSNTTTIYEFVPIPKIVYEELEGELFCHSFYLSRLCDTRRFPNWPIKQPLELFKAVLQVWSEESVKQPQTLSVNDALEILNLKPNKGPAGKAHGYKDDEIRKAYYKLAAKYHPDKNPDGREMFEKIQEAYELLSTVNNVDNERGSDKKISLLLLTQVILYTRFMDLFRPFKYPAYTQIWKLINELMNVSKAFDSSNKTPLISPAAHLVYLTVEASPLNSEEITRNNGVPIIAKVFDKAVTLIFEKLDLSTLIIQTTPISPTFSGKQHKGDLPDPKQDQSKSADGSTPPDVNGGDKPSTPSTGSSSSASTTPKSSALITIPTSKFNINDHSNDQADIPGEVTASLLRTIAIMAKFPGSRKQLHANNAATRICENICKCLYLSFSHPHIATYALEAIYQIARQDDELSESLVQSGVIWYLLRLLFGYDHTLVNSGVTVNLESNRIMISNHHAKLALRALRRLSGIMSEEDMDGYVEPSDKPAEAPAKPPPPPVVIPKGPIAMPVADPNQLTLTAGPSSQTSTSTESQTVGTPTNADPLSTSVPIPATTTTSTANTTSTTSATNTTPVNKDPLSGSTGSPSTPSQNSSNALAIPTAQKINSNLQTQQTTQPKEKPVEQKDKKKIQEFLDKPETECNKMVKETITLFLTSHIVVRLKMPIDSFPSKVYHKLLTELNTKHETAAFIWNTSTKDDLMGYLNERLDDAYRNPTTIKAFSNETFSYKSLASELKVGGYYLRVYNANPSAPTNATTPISELFVHLVDYLLKERQANELPTRNPDEKQWAAYCIRAQSALESLRNVIHFGKVSPVQLNINNRMRLLFSFFRHEENTKIQRTALEILLLVTANMECINHIAAIGQEKEGGILIHLLQLYCRPKAEILDYILKAHHSLVALSQHVIDTVNYCGIINLLSIFSNNQITMEQRVKSCAVLGRMIIDKVHGPKVMLLISKFIPPVFNSTMSEDPQQTVLVFDSQHENPELIWNANTRAQLSESIKEIETIYNNQVQENMTNNMPPPIWRLPSEDYNVAYQIASDELFIGGVYISLFIKQPGWSLRNPRKFLLEVFDQLLKLAQNDTTGMALIGTQVDPKLEKISLAIISLFQHHNVISDQLPSTGYIEKILPLLSHTITSVRTLMVNILHAMSDSQVCVDHLAKVGNLWTHMSRVLALPNENLAMTCECITKILALNRCEKTCFTEQSVRGDFIQNSLKLLERGKGVSPATQAIVVNYLKKLESDLVHGASVTAILEKSDIWASYSTQSHDLFITGPATGPVGLLTAGTQNPNNIGLLTSTAYNPGASRKSDEPPPLL</sequence>
<feature type="compositionally biased region" description="Low complexity" evidence="1">
    <location>
        <begin position="1781"/>
        <end position="1792"/>
    </location>
</feature>
<feature type="compositionally biased region" description="Basic and acidic residues" evidence="1">
    <location>
        <begin position="1533"/>
        <end position="1546"/>
    </location>
</feature>
<dbReference type="PROSITE" id="PS50076">
    <property type="entry name" value="DNAJ_2"/>
    <property type="match status" value="1"/>
</dbReference>
<dbReference type="InParanoid" id="A0A151ZJ80"/>
<dbReference type="InterPro" id="IPR001623">
    <property type="entry name" value="DnaJ_domain"/>
</dbReference>
<evidence type="ECO:0000256" key="1">
    <source>
        <dbReference type="SAM" id="MobiDB-lite"/>
    </source>
</evidence>
<keyword evidence="4" id="KW-1185">Reference proteome</keyword>
<dbReference type="InterPro" id="IPR045802">
    <property type="entry name" value="GRV2/DNAJC13_N"/>
</dbReference>
<dbReference type="PANTHER" id="PTHR36983:SF2">
    <property type="entry name" value="DNAJ HOMOLOG SUBFAMILY C MEMBER 13"/>
    <property type="match status" value="1"/>
</dbReference>
<dbReference type="SUPFAM" id="SSF48371">
    <property type="entry name" value="ARM repeat"/>
    <property type="match status" value="1"/>
</dbReference>
<dbReference type="Pfam" id="PF00226">
    <property type="entry name" value="DnaJ"/>
    <property type="match status" value="1"/>
</dbReference>
<protein>
    <submittedName>
        <fullName evidence="3">DnaJ like protein</fullName>
    </submittedName>
</protein>
<dbReference type="GO" id="GO:0010008">
    <property type="term" value="C:endosome membrane"/>
    <property type="evidence" value="ECO:0007669"/>
    <property type="project" value="TreeGrafter"/>
</dbReference>
<dbReference type="FunFam" id="1.10.287.110:FF:000007">
    <property type="entry name" value="DnaJ (Hsp40) homolog, subfamily C, member 13"/>
    <property type="match status" value="1"/>
</dbReference>
<dbReference type="OrthoDB" id="69656at2759"/>
<comment type="caution">
    <text evidence="3">The sequence shown here is derived from an EMBL/GenBank/DDBJ whole genome shotgun (WGS) entry which is preliminary data.</text>
</comment>
<evidence type="ECO:0000313" key="4">
    <source>
        <dbReference type="Proteomes" id="UP000076078"/>
    </source>
</evidence>
<dbReference type="EMBL" id="LODT01000022">
    <property type="protein sequence ID" value="KYQ94058.1"/>
    <property type="molecule type" value="Genomic_DNA"/>
</dbReference>
<dbReference type="GO" id="GO:0007032">
    <property type="term" value="P:endosome organization"/>
    <property type="evidence" value="ECO:0007669"/>
    <property type="project" value="InterPro"/>
</dbReference>
<dbReference type="Pfam" id="PF14237">
    <property type="entry name" value="GYF_2"/>
    <property type="match status" value="1"/>
</dbReference>
<feature type="compositionally biased region" description="Low complexity" evidence="1">
    <location>
        <begin position="1837"/>
        <end position="1852"/>
    </location>
</feature>
<gene>
    <name evidence="3" type="ORF">DLAC_04333</name>
</gene>
<feature type="region of interest" description="Disordered" evidence="1">
    <location>
        <begin position="1735"/>
        <end position="1852"/>
    </location>
</feature>
<dbReference type="GO" id="GO:0006898">
    <property type="term" value="P:receptor-mediated endocytosis"/>
    <property type="evidence" value="ECO:0007669"/>
    <property type="project" value="TreeGrafter"/>
</dbReference>
<dbReference type="InterPro" id="IPR025640">
    <property type="entry name" value="GYF_2"/>
</dbReference>
<dbReference type="GO" id="GO:2000641">
    <property type="term" value="P:regulation of early endosome to late endosome transport"/>
    <property type="evidence" value="ECO:0007669"/>
    <property type="project" value="InterPro"/>
</dbReference>
<evidence type="ECO:0000313" key="3">
    <source>
        <dbReference type="EMBL" id="KYQ94058.1"/>
    </source>
</evidence>
<dbReference type="InterPro" id="IPR036869">
    <property type="entry name" value="J_dom_sf"/>
</dbReference>
<organism evidence="3 4">
    <name type="scientific">Tieghemostelium lacteum</name>
    <name type="common">Slime mold</name>
    <name type="synonym">Dictyostelium lacteum</name>
    <dbReference type="NCBI Taxonomy" id="361077"/>
    <lineage>
        <taxon>Eukaryota</taxon>
        <taxon>Amoebozoa</taxon>
        <taxon>Evosea</taxon>
        <taxon>Eumycetozoa</taxon>
        <taxon>Dictyostelia</taxon>
        <taxon>Dictyosteliales</taxon>
        <taxon>Raperosteliaceae</taxon>
        <taxon>Tieghemostelium</taxon>
    </lineage>
</organism>
<feature type="region of interest" description="Disordered" evidence="1">
    <location>
        <begin position="1865"/>
        <end position="1884"/>
    </location>
</feature>
<dbReference type="CDD" id="cd06257">
    <property type="entry name" value="DnaJ"/>
    <property type="match status" value="1"/>
</dbReference>
<dbReference type="SUPFAM" id="SSF46565">
    <property type="entry name" value="Chaperone J-domain"/>
    <property type="match status" value="1"/>
</dbReference>
<feature type="compositionally biased region" description="Polar residues" evidence="1">
    <location>
        <begin position="1793"/>
        <end position="1806"/>
    </location>
</feature>
<dbReference type="Gene3D" id="1.10.287.110">
    <property type="entry name" value="DnaJ domain"/>
    <property type="match status" value="1"/>
</dbReference>
<dbReference type="OMA" id="PQTYSIC"/>
<dbReference type="SMART" id="SM00271">
    <property type="entry name" value="DnaJ"/>
    <property type="match status" value="1"/>
</dbReference>
<dbReference type="PANTHER" id="PTHR36983">
    <property type="entry name" value="DNAJ HOMOLOG SUBFAMILY C MEMBER 13"/>
    <property type="match status" value="1"/>
</dbReference>
<feature type="domain" description="J" evidence="2">
    <location>
        <begin position="1341"/>
        <end position="1416"/>
    </location>
</feature>
<dbReference type="STRING" id="361077.A0A151ZJ80"/>
<dbReference type="InterPro" id="IPR016024">
    <property type="entry name" value="ARM-type_fold"/>
</dbReference>
<accession>A0A151ZJ80</accession>
<feature type="compositionally biased region" description="Low complexity" evidence="1">
    <location>
        <begin position="1810"/>
        <end position="1829"/>
    </location>
</feature>
<name>A0A151ZJ80_TIELA</name>
<feature type="compositionally biased region" description="Basic and acidic residues" evidence="1">
    <location>
        <begin position="1874"/>
        <end position="1884"/>
    </location>
</feature>
<evidence type="ECO:0000259" key="2">
    <source>
        <dbReference type="PROSITE" id="PS50076"/>
    </source>
</evidence>
<dbReference type="InterPro" id="IPR044978">
    <property type="entry name" value="GRV2/DNAJC13"/>
</dbReference>
<feature type="compositionally biased region" description="Low complexity" evidence="1">
    <location>
        <begin position="1561"/>
        <end position="1580"/>
    </location>
</feature>